<dbReference type="CDD" id="cd00063">
    <property type="entry name" value="FN3"/>
    <property type="match status" value="1"/>
</dbReference>
<dbReference type="SUPFAM" id="SSF49265">
    <property type="entry name" value="Fibronectin type III"/>
    <property type="match status" value="1"/>
</dbReference>
<dbReference type="Pfam" id="PF00041">
    <property type="entry name" value="fn3"/>
    <property type="match status" value="1"/>
</dbReference>
<dbReference type="SMART" id="SM00060">
    <property type="entry name" value="FN3"/>
    <property type="match status" value="1"/>
</dbReference>
<proteinExistence type="predicted"/>
<dbReference type="InterPro" id="IPR013783">
    <property type="entry name" value="Ig-like_fold"/>
</dbReference>
<feature type="domain" description="Fibronectin type-III" evidence="1">
    <location>
        <begin position="155"/>
        <end position="249"/>
    </location>
</feature>
<dbReference type="PROSITE" id="PS50853">
    <property type="entry name" value="FN3"/>
    <property type="match status" value="1"/>
</dbReference>
<evidence type="ECO:0000259" key="1">
    <source>
        <dbReference type="PROSITE" id="PS50853"/>
    </source>
</evidence>
<dbReference type="InterPro" id="IPR003961">
    <property type="entry name" value="FN3_dom"/>
</dbReference>
<dbReference type="EMBL" id="HBHR01018600">
    <property type="protein sequence ID" value="CAD9869929.1"/>
    <property type="molecule type" value="Transcribed_RNA"/>
</dbReference>
<reference evidence="2" key="1">
    <citation type="submission" date="2021-01" db="EMBL/GenBank/DDBJ databases">
        <authorList>
            <person name="Corre E."/>
            <person name="Pelletier E."/>
            <person name="Niang G."/>
            <person name="Scheremetjew M."/>
            <person name="Finn R."/>
            <person name="Kale V."/>
            <person name="Holt S."/>
            <person name="Cochrane G."/>
            <person name="Meng A."/>
            <person name="Brown T."/>
            <person name="Cohen L."/>
        </authorList>
    </citation>
    <scope>NUCLEOTIDE SEQUENCE</scope>
    <source>
        <strain evidence="2">CCMP1661</strain>
    </source>
</reference>
<protein>
    <recommendedName>
        <fullName evidence="1">Fibronectin type-III domain-containing protein</fullName>
    </recommendedName>
</protein>
<dbReference type="InterPro" id="IPR036116">
    <property type="entry name" value="FN3_sf"/>
</dbReference>
<dbReference type="InterPro" id="IPR036770">
    <property type="entry name" value="Ankyrin_rpt-contain_sf"/>
</dbReference>
<organism evidence="2">
    <name type="scientific">Fibrocapsa japonica</name>
    <dbReference type="NCBI Taxonomy" id="94617"/>
    <lineage>
        <taxon>Eukaryota</taxon>
        <taxon>Sar</taxon>
        <taxon>Stramenopiles</taxon>
        <taxon>Ochrophyta</taxon>
        <taxon>Raphidophyceae</taxon>
        <taxon>Chattonellales</taxon>
        <taxon>Chattonellaceae</taxon>
        <taxon>Fibrocapsa</taxon>
    </lineage>
</organism>
<dbReference type="Gene3D" id="1.25.40.20">
    <property type="entry name" value="Ankyrin repeat-containing domain"/>
    <property type="match status" value="1"/>
</dbReference>
<dbReference type="Gene3D" id="2.60.40.10">
    <property type="entry name" value="Immunoglobulins"/>
    <property type="match status" value="1"/>
</dbReference>
<dbReference type="SUPFAM" id="SSF48403">
    <property type="entry name" value="Ankyrin repeat"/>
    <property type="match status" value="1"/>
</dbReference>
<sequence>MSTWRLLLFRALKDGDLDKVKNITETRPFAIHEAFTQQMQAWELEWDSLRWFEFLEATCLYIACSYSRKSIVEWLVENGVDRTVKGYCRQTAADVIGQCRRDREAELEIERILKQPVEPPRSPPAPNCEVKVVYENVVKKMFQDARTDNMSDLSDHMPVRVTESVPRCKLVVNWSCFWLSPSTTYELTYRRLTKFDKREPQWVSEELQTSMKTLTGLQPNATYELKVRAQNSAGWGEYSGISSVHMPNPRTPKTQKSFGNLVMKSKDYK</sequence>
<gene>
    <name evidence="2" type="ORF">FJAP1339_LOCUS9370</name>
</gene>
<accession>A0A7S2V2W8</accession>
<evidence type="ECO:0000313" key="2">
    <source>
        <dbReference type="EMBL" id="CAD9869929.1"/>
    </source>
</evidence>
<dbReference type="AlphaFoldDB" id="A0A7S2V2W8"/>
<name>A0A7S2V2W8_9STRA</name>